<keyword evidence="1" id="KW-0812">Transmembrane</keyword>
<comment type="caution">
    <text evidence="2">The sequence shown here is derived from an EMBL/GenBank/DDBJ whole genome shotgun (WGS) entry which is preliminary data.</text>
</comment>
<dbReference type="RefSeq" id="WP_146006620.1">
    <property type="nucleotide sequence ID" value="NZ_JANADL010000001.1"/>
</dbReference>
<dbReference type="EMBL" id="WQNE01000007">
    <property type="protein sequence ID" value="MVT73788.1"/>
    <property type="molecule type" value="Genomic_DNA"/>
</dbReference>
<dbReference type="AlphaFoldDB" id="A0A844T3U3"/>
<organism evidence="2 3">
    <name type="scientific">Bradyrhizobium cajani</name>
    <dbReference type="NCBI Taxonomy" id="1928661"/>
    <lineage>
        <taxon>Bacteria</taxon>
        <taxon>Pseudomonadati</taxon>
        <taxon>Pseudomonadota</taxon>
        <taxon>Alphaproteobacteria</taxon>
        <taxon>Hyphomicrobiales</taxon>
        <taxon>Nitrobacteraceae</taxon>
        <taxon>Bradyrhizobium</taxon>
    </lineage>
</organism>
<keyword evidence="1" id="KW-0472">Membrane</keyword>
<feature type="transmembrane region" description="Helical" evidence="1">
    <location>
        <begin position="38"/>
        <end position="57"/>
    </location>
</feature>
<evidence type="ECO:0000256" key="1">
    <source>
        <dbReference type="SAM" id="Phobius"/>
    </source>
</evidence>
<evidence type="ECO:0000313" key="2">
    <source>
        <dbReference type="EMBL" id="MVT73788.1"/>
    </source>
</evidence>
<gene>
    <name evidence="2" type="ORF">GPL20_12130</name>
</gene>
<evidence type="ECO:0000313" key="3">
    <source>
        <dbReference type="Proteomes" id="UP000449969"/>
    </source>
</evidence>
<dbReference type="Proteomes" id="UP000449969">
    <property type="component" value="Unassembled WGS sequence"/>
</dbReference>
<reference evidence="2 3" key="1">
    <citation type="submission" date="2019-12" db="EMBL/GenBank/DDBJ databases">
        <title>Draft genome sequences Bradyrhizobium cajani AMBPC1010, Bradyrhizobium pachyrhizi AMBPC1040 and Bradyrhizobium yuanmingense ALSPC3051, three plant growth promoting strains isolated from nodules of Cajanus cajan L. in Dominican Republic.</title>
        <authorList>
            <person name="Flores-Felix J.D."/>
            <person name="Araujo J."/>
            <person name="Diaz-Alcantara C."/>
            <person name="Gonzalez-Andres F."/>
            <person name="Velazquez E."/>
        </authorList>
    </citation>
    <scope>NUCLEOTIDE SEQUENCE [LARGE SCALE GENOMIC DNA]</scope>
    <source>
        <strain evidence="2 3">1010</strain>
    </source>
</reference>
<feature type="transmembrane region" description="Helical" evidence="1">
    <location>
        <begin position="12"/>
        <end position="31"/>
    </location>
</feature>
<keyword evidence="3" id="KW-1185">Reference proteome</keyword>
<proteinExistence type="predicted"/>
<name>A0A844T3U3_9BRAD</name>
<feature type="transmembrane region" description="Helical" evidence="1">
    <location>
        <begin position="69"/>
        <end position="89"/>
    </location>
</feature>
<accession>A0A844T3U3</accession>
<keyword evidence="1" id="KW-1133">Transmembrane helix</keyword>
<sequence length="90" mass="9382">MPRKPGSNYLTGAAGAALLILGIAILGSFVVDVRAHRVVVNGGACILFGLVLLWWTFGENESWGIGFETVTMTVTVVTAVIAILALNVAP</sequence>
<protein>
    <submittedName>
        <fullName evidence="2">Uncharacterized protein</fullName>
    </submittedName>
</protein>